<dbReference type="InterPro" id="IPR016193">
    <property type="entry name" value="Cytidine_deaminase-like"/>
</dbReference>
<comment type="cofactor">
    <cofactor evidence="1 11 12">
        <name>Zn(2+)</name>
        <dbReference type="ChEBI" id="CHEBI:29105"/>
    </cofactor>
</comment>
<dbReference type="InterPro" id="IPR006262">
    <property type="entry name" value="Cyt_deam_tetra"/>
</dbReference>
<dbReference type="FunFam" id="3.40.140.10:FF:000008">
    <property type="entry name" value="Cytidine deaminase"/>
    <property type="match status" value="1"/>
</dbReference>
<dbReference type="Pfam" id="PF00383">
    <property type="entry name" value="dCMP_cyt_deam_1"/>
    <property type="match status" value="1"/>
</dbReference>
<evidence type="ECO:0000256" key="3">
    <source>
        <dbReference type="ARBA" id="ARBA00006576"/>
    </source>
</evidence>
<accession>A0ABD1E2M6</accession>
<evidence type="ECO:0000256" key="9">
    <source>
        <dbReference type="ARBA" id="ARBA00049558"/>
    </source>
</evidence>
<dbReference type="EMBL" id="JBDJPC010000013">
    <property type="protein sequence ID" value="KAL1488931.1"/>
    <property type="molecule type" value="Genomic_DNA"/>
</dbReference>
<evidence type="ECO:0000256" key="10">
    <source>
        <dbReference type="PIRSR" id="PIRSR606262-1"/>
    </source>
</evidence>
<comment type="catalytic activity">
    <reaction evidence="12">
        <text>2'-deoxycytidine + H2O + H(+) = 2'-deoxyuridine + NH4(+)</text>
        <dbReference type="Rhea" id="RHEA:13433"/>
        <dbReference type="ChEBI" id="CHEBI:15377"/>
        <dbReference type="ChEBI" id="CHEBI:15378"/>
        <dbReference type="ChEBI" id="CHEBI:15698"/>
        <dbReference type="ChEBI" id="CHEBI:16450"/>
        <dbReference type="ChEBI" id="CHEBI:28938"/>
        <dbReference type="EC" id="3.5.4.5"/>
    </reaction>
</comment>
<dbReference type="PROSITE" id="PS51747">
    <property type="entry name" value="CYT_DCMP_DEAMINASES_2"/>
    <property type="match status" value="1"/>
</dbReference>
<feature type="binding site" evidence="11">
    <location>
        <position position="74"/>
    </location>
    <ligand>
        <name>Zn(2+)</name>
        <dbReference type="ChEBI" id="CHEBI:29105"/>
        <note>catalytic</note>
    </ligand>
</feature>
<evidence type="ECO:0000256" key="1">
    <source>
        <dbReference type="ARBA" id="ARBA00001947"/>
    </source>
</evidence>
<evidence type="ECO:0000256" key="12">
    <source>
        <dbReference type="RuleBase" id="RU364006"/>
    </source>
</evidence>
<evidence type="ECO:0000256" key="11">
    <source>
        <dbReference type="PIRSR" id="PIRSR606262-3"/>
    </source>
</evidence>
<dbReference type="GO" id="GO:0004126">
    <property type="term" value="F:cytidine deaminase activity"/>
    <property type="evidence" value="ECO:0007669"/>
    <property type="project" value="UniProtKB-UniRule"/>
</dbReference>
<dbReference type="PANTHER" id="PTHR11644">
    <property type="entry name" value="CYTIDINE DEAMINASE"/>
    <property type="match status" value="1"/>
</dbReference>
<dbReference type="SUPFAM" id="SSF53927">
    <property type="entry name" value="Cytidine deaminase-like"/>
    <property type="match status" value="1"/>
</dbReference>
<evidence type="ECO:0000256" key="4">
    <source>
        <dbReference type="ARBA" id="ARBA00012783"/>
    </source>
</evidence>
<comment type="catalytic activity">
    <reaction evidence="9 12">
        <text>cytidine + H2O + H(+) = uridine + NH4(+)</text>
        <dbReference type="Rhea" id="RHEA:16069"/>
        <dbReference type="ChEBI" id="CHEBI:15377"/>
        <dbReference type="ChEBI" id="CHEBI:15378"/>
        <dbReference type="ChEBI" id="CHEBI:16704"/>
        <dbReference type="ChEBI" id="CHEBI:17562"/>
        <dbReference type="ChEBI" id="CHEBI:28938"/>
        <dbReference type="EC" id="3.5.4.5"/>
    </reaction>
</comment>
<dbReference type="GO" id="GO:0008270">
    <property type="term" value="F:zinc ion binding"/>
    <property type="evidence" value="ECO:0007669"/>
    <property type="project" value="UniProtKB-UniRule"/>
</dbReference>
<comment type="function">
    <text evidence="2 12">This enzyme scavenges exogenous and endogenous cytidine and 2'-deoxycytidine for UMP synthesis.</text>
</comment>
<dbReference type="GO" id="GO:0072527">
    <property type="term" value="P:pyrimidine-containing compound metabolic process"/>
    <property type="evidence" value="ECO:0007669"/>
    <property type="project" value="UniProtKB-ARBA"/>
</dbReference>
<evidence type="ECO:0000256" key="6">
    <source>
        <dbReference type="ARBA" id="ARBA00022801"/>
    </source>
</evidence>
<comment type="similarity">
    <text evidence="3 12">Belongs to the cytidine and deoxycytidylate deaminase family.</text>
</comment>
<dbReference type="GO" id="GO:0055086">
    <property type="term" value="P:nucleobase-containing small molecule metabolic process"/>
    <property type="evidence" value="ECO:0007669"/>
    <property type="project" value="UniProtKB-ARBA"/>
</dbReference>
<keyword evidence="15" id="KW-1185">Reference proteome</keyword>
<sequence>MSKSNSCSEQEGYMTNLKLLDDKVQDIIRQATEVRGNAYCPYSNFQVGAAVLCQDGTIFSGCNIENSTFTVGICAERCAYGKAISNGKLKFTAISVVAYQENSFTAPCGACRQFLSEFGNVDVYLSKPGQDEVLVVTLAALLPFQFQTVDHKFV</sequence>
<dbReference type="AlphaFoldDB" id="A0ABD1E2M6"/>
<dbReference type="CDD" id="cd01283">
    <property type="entry name" value="cytidine_deaminase"/>
    <property type="match status" value="1"/>
</dbReference>
<dbReference type="Proteomes" id="UP001566132">
    <property type="component" value="Unassembled WGS sequence"/>
</dbReference>
<evidence type="ECO:0000259" key="13">
    <source>
        <dbReference type="PROSITE" id="PS51747"/>
    </source>
</evidence>
<evidence type="ECO:0000256" key="2">
    <source>
        <dbReference type="ARBA" id="ARBA00003949"/>
    </source>
</evidence>
<feature type="active site" description="Proton donor" evidence="10">
    <location>
        <position position="76"/>
    </location>
</feature>
<feature type="domain" description="CMP/dCMP-type deaminase" evidence="13">
    <location>
        <begin position="22"/>
        <end position="149"/>
    </location>
</feature>
<comment type="caution">
    <text evidence="14">The sequence shown here is derived from an EMBL/GenBank/DDBJ whole genome shotgun (WGS) entry which is preliminary data.</text>
</comment>
<evidence type="ECO:0000256" key="7">
    <source>
        <dbReference type="ARBA" id="ARBA00022833"/>
    </source>
</evidence>
<evidence type="ECO:0000256" key="5">
    <source>
        <dbReference type="ARBA" id="ARBA00022723"/>
    </source>
</evidence>
<reference evidence="14 15" key="1">
    <citation type="submission" date="2024-05" db="EMBL/GenBank/DDBJ databases">
        <title>Genetic variation in Jamaican populations of the coffee berry borer (Hypothenemus hampei).</title>
        <authorList>
            <person name="Errbii M."/>
            <person name="Myrie A."/>
        </authorList>
    </citation>
    <scope>NUCLEOTIDE SEQUENCE [LARGE SCALE GENOMIC DNA]</scope>
    <source>
        <strain evidence="14">JA-Hopewell-2020-01-JO</strain>
        <tissue evidence="14">Whole body</tissue>
    </source>
</reference>
<evidence type="ECO:0000313" key="15">
    <source>
        <dbReference type="Proteomes" id="UP001566132"/>
    </source>
</evidence>
<gene>
    <name evidence="14" type="ORF">ABEB36_014717</name>
</gene>
<keyword evidence="7 11" id="KW-0862">Zinc</keyword>
<protein>
    <recommendedName>
        <fullName evidence="4 12">Cytidine deaminase</fullName>
        <ecNumber evidence="4 12">3.5.4.5</ecNumber>
    </recommendedName>
    <alternativeName>
        <fullName evidence="8 12">Cytidine aminohydrolase</fullName>
    </alternativeName>
</protein>
<evidence type="ECO:0000256" key="8">
    <source>
        <dbReference type="ARBA" id="ARBA00032005"/>
    </source>
</evidence>
<dbReference type="PANTHER" id="PTHR11644:SF2">
    <property type="entry name" value="CYTIDINE DEAMINASE"/>
    <property type="match status" value="1"/>
</dbReference>
<dbReference type="InterPro" id="IPR002125">
    <property type="entry name" value="CMP_dCMP_dom"/>
</dbReference>
<dbReference type="Gene3D" id="3.40.140.10">
    <property type="entry name" value="Cytidine Deaminase, domain 2"/>
    <property type="match status" value="1"/>
</dbReference>
<dbReference type="EC" id="3.5.4.5" evidence="4 12"/>
<organism evidence="14 15">
    <name type="scientific">Hypothenemus hampei</name>
    <name type="common">Coffee berry borer</name>
    <dbReference type="NCBI Taxonomy" id="57062"/>
    <lineage>
        <taxon>Eukaryota</taxon>
        <taxon>Metazoa</taxon>
        <taxon>Ecdysozoa</taxon>
        <taxon>Arthropoda</taxon>
        <taxon>Hexapoda</taxon>
        <taxon>Insecta</taxon>
        <taxon>Pterygota</taxon>
        <taxon>Neoptera</taxon>
        <taxon>Endopterygota</taxon>
        <taxon>Coleoptera</taxon>
        <taxon>Polyphaga</taxon>
        <taxon>Cucujiformia</taxon>
        <taxon>Curculionidae</taxon>
        <taxon>Scolytinae</taxon>
        <taxon>Hypothenemus</taxon>
    </lineage>
</organism>
<name>A0ABD1E2M6_HYPHA</name>
<evidence type="ECO:0000313" key="14">
    <source>
        <dbReference type="EMBL" id="KAL1488931.1"/>
    </source>
</evidence>
<dbReference type="NCBIfam" id="TIGR01354">
    <property type="entry name" value="cyt_deam_tetra"/>
    <property type="match status" value="1"/>
</dbReference>
<feature type="binding site" evidence="11">
    <location>
        <position position="111"/>
    </location>
    <ligand>
        <name>Zn(2+)</name>
        <dbReference type="ChEBI" id="CHEBI:29105"/>
        <note>catalytic</note>
    </ligand>
</feature>
<keyword evidence="6 12" id="KW-0378">Hydrolase</keyword>
<feature type="binding site" evidence="11">
    <location>
        <position position="108"/>
    </location>
    <ligand>
        <name>Zn(2+)</name>
        <dbReference type="ChEBI" id="CHEBI:29105"/>
        <note>catalytic</note>
    </ligand>
</feature>
<keyword evidence="5 11" id="KW-0479">Metal-binding</keyword>
<dbReference type="NCBIfam" id="NF004064">
    <property type="entry name" value="PRK05578.1"/>
    <property type="match status" value="1"/>
</dbReference>
<proteinExistence type="inferred from homology"/>
<dbReference type="InterPro" id="IPR050202">
    <property type="entry name" value="Cyt/Deoxycyt_deaminase"/>
</dbReference>